<comment type="subcellular location">
    <subcellularLocation>
        <location evidence="1">Membrane</location>
        <topology evidence="1">Multi-pass membrane protein</topology>
    </subcellularLocation>
</comment>
<feature type="transmembrane region" description="Helical" evidence="5">
    <location>
        <begin position="485"/>
        <end position="505"/>
    </location>
</feature>
<keyword evidence="3 5" id="KW-1133">Transmembrane helix</keyword>
<evidence type="ECO:0000256" key="2">
    <source>
        <dbReference type="ARBA" id="ARBA00022692"/>
    </source>
</evidence>
<dbReference type="Proteomes" id="UP001497382">
    <property type="component" value="Unassembled WGS sequence"/>
</dbReference>
<comment type="caution">
    <text evidence="7">The sequence shown here is derived from an EMBL/GenBank/DDBJ whole genome shotgun (WGS) entry which is preliminary data.</text>
</comment>
<dbReference type="InterPro" id="IPR036259">
    <property type="entry name" value="MFS_trans_sf"/>
</dbReference>
<feature type="transmembrane region" description="Helical" evidence="5">
    <location>
        <begin position="190"/>
        <end position="212"/>
    </location>
</feature>
<organism evidence="7 8">
    <name type="scientific">Larinioides sclopetarius</name>
    <dbReference type="NCBI Taxonomy" id="280406"/>
    <lineage>
        <taxon>Eukaryota</taxon>
        <taxon>Metazoa</taxon>
        <taxon>Ecdysozoa</taxon>
        <taxon>Arthropoda</taxon>
        <taxon>Chelicerata</taxon>
        <taxon>Arachnida</taxon>
        <taxon>Araneae</taxon>
        <taxon>Araneomorphae</taxon>
        <taxon>Entelegynae</taxon>
        <taxon>Araneoidea</taxon>
        <taxon>Araneidae</taxon>
        <taxon>Larinioides</taxon>
    </lineage>
</organism>
<feature type="transmembrane region" description="Helical" evidence="5">
    <location>
        <begin position="134"/>
        <end position="154"/>
    </location>
</feature>
<proteinExistence type="predicted"/>
<dbReference type="SUPFAM" id="SSF103473">
    <property type="entry name" value="MFS general substrate transporter"/>
    <property type="match status" value="1"/>
</dbReference>
<dbReference type="Gene3D" id="1.20.1250.20">
    <property type="entry name" value="MFS general substrate transporter like domains"/>
    <property type="match status" value="1"/>
</dbReference>
<evidence type="ECO:0000313" key="7">
    <source>
        <dbReference type="EMBL" id="CAL1284206.1"/>
    </source>
</evidence>
<dbReference type="PANTHER" id="PTHR24064">
    <property type="entry name" value="SOLUTE CARRIER FAMILY 22 MEMBER"/>
    <property type="match status" value="1"/>
</dbReference>
<evidence type="ECO:0000256" key="5">
    <source>
        <dbReference type="SAM" id="Phobius"/>
    </source>
</evidence>
<keyword evidence="2 5" id="KW-0812">Transmembrane</keyword>
<dbReference type="EMBL" id="CAXIEN010000177">
    <property type="protein sequence ID" value="CAL1284206.1"/>
    <property type="molecule type" value="Genomic_DNA"/>
</dbReference>
<evidence type="ECO:0000256" key="3">
    <source>
        <dbReference type="ARBA" id="ARBA00022989"/>
    </source>
</evidence>
<dbReference type="InterPro" id="IPR005828">
    <property type="entry name" value="MFS_sugar_transport-like"/>
</dbReference>
<sequence length="559" mass="64264">MEVSKQYTDIIGGHGRFQLTILVFCIFCATPECFHDFTITFFAPNIDYWCARPETVRRSNVSVEEWRNFSLPIVKSRTGVEEYSHCTMYNISIHGGELHRNNIEIVQCDSWEYDHSHYKRTIVDQWNLVCDREWLVSMAKTVYMLGFLFGSIANGQLSDRFGRRKVMLLCLCIFLVFAFLTLLSENIIMFLIFRFFLAFGLTSLYVNSAVILSEITSAQYRSIYVFAFKFGYILGYPLTPLIAWLVPDWFWLQLIFTLPWLSLLCAFWILPETPKWLLSHRKFSELEKVLLHAAEKNGKDMKQAQIEISDFVSYHSQRDYVEEKATMFDLLRPKMRKNTINIFFSWFINSYIYFALSWNTNDLAGDPYWNFFITGAVELPEVFVFIFLCRYIGNRLGLAIANVLSGICLIGMVCVPPDMVWLTISLAMSGKFFCSGAFDTEYVYTPELYPTVLRNVAIGSSSTVARISALVSPFIHPLADVTYPWVPMAVPGALSILSGLLVLLLPETKGKILPDTLEEGEIFFSKQEAVDSLCSVDSKNKQEIELKKLADMELLNKEL</sequence>
<feature type="transmembrane region" description="Helical" evidence="5">
    <location>
        <begin position="250"/>
        <end position="270"/>
    </location>
</feature>
<protein>
    <recommendedName>
        <fullName evidence="6">Major facilitator superfamily (MFS) profile domain-containing protein</fullName>
    </recommendedName>
</protein>
<dbReference type="GO" id="GO:0022857">
    <property type="term" value="F:transmembrane transporter activity"/>
    <property type="evidence" value="ECO:0007669"/>
    <property type="project" value="InterPro"/>
</dbReference>
<evidence type="ECO:0000256" key="1">
    <source>
        <dbReference type="ARBA" id="ARBA00004141"/>
    </source>
</evidence>
<evidence type="ECO:0000313" key="8">
    <source>
        <dbReference type="Proteomes" id="UP001497382"/>
    </source>
</evidence>
<dbReference type="PROSITE" id="PS50850">
    <property type="entry name" value="MFS"/>
    <property type="match status" value="1"/>
</dbReference>
<dbReference type="AlphaFoldDB" id="A0AAV2AJN2"/>
<dbReference type="GO" id="GO:0016020">
    <property type="term" value="C:membrane"/>
    <property type="evidence" value="ECO:0007669"/>
    <property type="project" value="UniProtKB-SubCell"/>
</dbReference>
<evidence type="ECO:0000259" key="6">
    <source>
        <dbReference type="PROSITE" id="PS50850"/>
    </source>
</evidence>
<reference evidence="7 8" key="1">
    <citation type="submission" date="2024-04" db="EMBL/GenBank/DDBJ databases">
        <authorList>
            <person name="Rising A."/>
            <person name="Reimegard J."/>
            <person name="Sonavane S."/>
            <person name="Akerstrom W."/>
            <person name="Nylinder S."/>
            <person name="Hedman E."/>
            <person name="Kallberg Y."/>
        </authorList>
    </citation>
    <scope>NUCLEOTIDE SEQUENCE [LARGE SCALE GENOMIC DNA]</scope>
</reference>
<feature type="transmembrane region" description="Helical" evidence="5">
    <location>
        <begin position="368"/>
        <end position="389"/>
    </location>
</feature>
<accession>A0AAV2AJN2</accession>
<feature type="domain" description="Major facilitator superfamily (MFS) profile" evidence="6">
    <location>
        <begin position="88"/>
        <end position="510"/>
    </location>
</feature>
<dbReference type="Pfam" id="PF00083">
    <property type="entry name" value="Sugar_tr"/>
    <property type="match status" value="1"/>
</dbReference>
<name>A0AAV2AJN2_9ARAC</name>
<feature type="transmembrane region" description="Helical" evidence="5">
    <location>
        <begin position="339"/>
        <end position="356"/>
    </location>
</feature>
<gene>
    <name evidence="7" type="ORF">LARSCL_LOCUS13026</name>
</gene>
<feature type="transmembrane region" description="Helical" evidence="5">
    <location>
        <begin position="166"/>
        <end position="184"/>
    </location>
</feature>
<evidence type="ECO:0000256" key="4">
    <source>
        <dbReference type="ARBA" id="ARBA00023136"/>
    </source>
</evidence>
<dbReference type="InterPro" id="IPR020846">
    <property type="entry name" value="MFS_dom"/>
</dbReference>
<keyword evidence="4 5" id="KW-0472">Membrane</keyword>
<dbReference type="CDD" id="cd17317">
    <property type="entry name" value="MFS_SLC22"/>
    <property type="match status" value="1"/>
</dbReference>
<feature type="transmembrane region" description="Helical" evidence="5">
    <location>
        <begin position="396"/>
        <end position="413"/>
    </location>
</feature>
<feature type="transmembrane region" description="Helical" evidence="5">
    <location>
        <begin position="224"/>
        <end position="244"/>
    </location>
</feature>
<keyword evidence="8" id="KW-1185">Reference proteome</keyword>